<keyword evidence="1" id="KW-0812">Transmembrane</keyword>
<proteinExistence type="predicted"/>
<accession>A0A9P9AHR4</accession>
<organism evidence="3 4">
    <name type="scientific">Thelonectria olida</name>
    <dbReference type="NCBI Taxonomy" id="1576542"/>
    <lineage>
        <taxon>Eukaryota</taxon>
        <taxon>Fungi</taxon>
        <taxon>Dikarya</taxon>
        <taxon>Ascomycota</taxon>
        <taxon>Pezizomycotina</taxon>
        <taxon>Sordariomycetes</taxon>
        <taxon>Hypocreomycetidae</taxon>
        <taxon>Hypocreales</taxon>
        <taxon>Nectriaceae</taxon>
        <taxon>Thelonectria</taxon>
    </lineage>
</organism>
<evidence type="ECO:0000313" key="4">
    <source>
        <dbReference type="Proteomes" id="UP000777438"/>
    </source>
</evidence>
<keyword evidence="1" id="KW-1133">Transmembrane helix</keyword>
<protein>
    <submittedName>
        <fullName evidence="3">Heterokaryon incompatibility protein-domain-containing protein</fullName>
    </submittedName>
</protein>
<dbReference type="Pfam" id="PF06985">
    <property type="entry name" value="HET"/>
    <property type="match status" value="1"/>
</dbReference>
<feature type="domain" description="Heterokaryon incompatibility" evidence="2">
    <location>
        <begin position="225"/>
        <end position="340"/>
    </location>
</feature>
<reference evidence="3 4" key="1">
    <citation type="journal article" date="2021" name="Nat. Commun.">
        <title>Genetic determinants of endophytism in the Arabidopsis root mycobiome.</title>
        <authorList>
            <person name="Mesny F."/>
            <person name="Miyauchi S."/>
            <person name="Thiergart T."/>
            <person name="Pickel B."/>
            <person name="Atanasova L."/>
            <person name="Karlsson M."/>
            <person name="Huettel B."/>
            <person name="Barry K.W."/>
            <person name="Haridas S."/>
            <person name="Chen C."/>
            <person name="Bauer D."/>
            <person name="Andreopoulos W."/>
            <person name="Pangilinan J."/>
            <person name="LaButti K."/>
            <person name="Riley R."/>
            <person name="Lipzen A."/>
            <person name="Clum A."/>
            <person name="Drula E."/>
            <person name="Henrissat B."/>
            <person name="Kohler A."/>
            <person name="Grigoriev I.V."/>
            <person name="Martin F.M."/>
            <person name="Hacquard S."/>
        </authorList>
    </citation>
    <scope>NUCLEOTIDE SEQUENCE [LARGE SCALE GENOMIC DNA]</scope>
    <source>
        <strain evidence="3 4">MPI-CAGE-CH-0241</strain>
    </source>
</reference>
<dbReference type="PANTHER" id="PTHR33112:SF16">
    <property type="entry name" value="HETEROKARYON INCOMPATIBILITY DOMAIN-CONTAINING PROTEIN"/>
    <property type="match status" value="1"/>
</dbReference>
<dbReference type="OrthoDB" id="5125733at2759"/>
<dbReference type="PANTHER" id="PTHR33112">
    <property type="entry name" value="DOMAIN PROTEIN, PUTATIVE-RELATED"/>
    <property type="match status" value="1"/>
</dbReference>
<feature type="transmembrane region" description="Helical" evidence="1">
    <location>
        <begin position="26"/>
        <end position="52"/>
    </location>
</feature>
<sequence length="659" mass="74859">MANNEKGRASIGSSLVSTSKRAAKAILYPVATQILIIFIPYSLSVLVCYATVLKRYQATIRPIVTYFSPDFETAITGRYRRPVIGLTLCGRCHATKHERRGVRVPHYDNLEALEASALRGCWLCRTDRNSPPDIDISTVIGFRRHQLLMWFADWTETKEGFLDNLRGKSYVSYIYGDHPRELSPDFSSEACFDIVRGWTKTCDELHQCYQGQEARLPTRVIDAPYITLSHCWGGEQPLTATLSTIDERIAKIPMESLPNLYRDAVIITRRLNIKYLWIDSLCIIQAPDGDTNEDWAKESARMGDIYRCSYLTLFALDSENCHQGILVQRLATGSGSDANHSDRNTRLNRPRRGVEIFKSAPLCAMGVPTCSAREASLRLEIHEPTAYDYQLYKCPDDRTRLVLPLGPNPSYPISPASDWQVIISEYSRCNLTRPSDKLPALSGLASTFERSTLFTYLAGLWKEDFVNGLLWYVPVQEVEPHEQPLNPYRSPSWSWESTDLPICYKTLSKDQDFPHPSYSDLKLLDAYIERPGRNESGVIFRAAVTVRAFCQTTWYESKEDTRKCSIYNADGEKCGSAVLDAKDRDCGTPKKCTAVWVTERRVQYADGKVVGPASCWLYFLLVVPVPDSAFDNCWRRIGLGWTPRWRAIFDLRVSDIVFV</sequence>
<dbReference type="EMBL" id="JAGPYM010000074">
    <property type="protein sequence ID" value="KAH6869334.1"/>
    <property type="molecule type" value="Genomic_DNA"/>
</dbReference>
<dbReference type="AlphaFoldDB" id="A0A9P9AHR4"/>
<evidence type="ECO:0000259" key="2">
    <source>
        <dbReference type="Pfam" id="PF06985"/>
    </source>
</evidence>
<gene>
    <name evidence="3" type="ORF">B0T10DRAFT_594767</name>
</gene>
<dbReference type="Proteomes" id="UP000777438">
    <property type="component" value="Unassembled WGS sequence"/>
</dbReference>
<comment type="caution">
    <text evidence="3">The sequence shown here is derived from an EMBL/GenBank/DDBJ whole genome shotgun (WGS) entry which is preliminary data.</text>
</comment>
<evidence type="ECO:0000256" key="1">
    <source>
        <dbReference type="SAM" id="Phobius"/>
    </source>
</evidence>
<keyword evidence="1" id="KW-0472">Membrane</keyword>
<dbReference type="InterPro" id="IPR010730">
    <property type="entry name" value="HET"/>
</dbReference>
<keyword evidence="4" id="KW-1185">Reference proteome</keyword>
<name>A0A9P9AHR4_9HYPO</name>
<evidence type="ECO:0000313" key="3">
    <source>
        <dbReference type="EMBL" id="KAH6869334.1"/>
    </source>
</evidence>